<dbReference type="HOGENOM" id="CLU_194224_0_0_2"/>
<dbReference type="GeneID" id="8827751"/>
<proteinExistence type="predicted"/>
<keyword evidence="2" id="KW-1185">Reference proteome</keyword>
<dbReference type="Proteomes" id="UP000001400">
    <property type="component" value="Chromosome"/>
</dbReference>
<dbReference type="EMBL" id="CP001941">
    <property type="protein sequence ID" value="ADD08610.1"/>
    <property type="molecule type" value="Genomic_DNA"/>
</dbReference>
<protein>
    <submittedName>
        <fullName evidence="1">Uncharacterized protein</fullName>
    </submittedName>
</protein>
<evidence type="ECO:0000313" key="2">
    <source>
        <dbReference type="Proteomes" id="UP000001400"/>
    </source>
</evidence>
<dbReference type="RefSeq" id="WP_012997228.1">
    <property type="nucleotide sequence ID" value="NC_013926.1"/>
</dbReference>
<name>D3T931_ACIB4</name>
<dbReference type="OrthoDB" id="17596at2157"/>
<evidence type="ECO:0000313" key="1">
    <source>
        <dbReference type="EMBL" id="ADD08610.1"/>
    </source>
</evidence>
<accession>D3T931</accession>
<sequence length="64" mass="7456">MSEKTCDVVGCDEVAVKTVSRKKAEKIFNLKGGKSTKVHLCKRHYKEFKKKTKKDRELERATWV</sequence>
<organism evidence="1 2">
    <name type="scientific">Aciduliprofundum boonei (strain DSM 19572 / T469)</name>
    <dbReference type="NCBI Taxonomy" id="439481"/>
    <lineage>
        <taxon>Archaea</taxon>
        <taxon>Methanobacteriati</taxon>
        <taxon>Thermoplasmatota</taxon>
        <taxon>DHVE2 group</taxon>
        <taxon>Candidatus Aciduliprofundum</taxon>
    </lineage>
</organism>
<dbReference type="AlphaFoldDB" id="D3T931"/>
<gene>
    <name evidence="1" type="ordered locus">Aboo_0801</name>
</gene>
<dbReference type="KEGG" id="abi:Aboo_0801"/>
<reference evidence="1" key="1">
    <citation type="submission" date="2010-02" db="EMBL/GenBank/DDBJ databases">
        <title>Complete sequence of Aciduliprofundum boonei T469.</title>
        <authorList>
            <consortium name="US DOE Joint Genome Institute"/>
            <person name="Lucas S."/>
            <person name="Copeland A."/>
            <person name="Lapidus A."/>
            <person name="Cheng J.-F."/>
            <person name="Bruce D."/>
            <person name="Goodwin L."/>
            <person name="Pitluck S."/>
            <person name="Saunders E."/>
            <person name="Detter J.C."/>
            <person name="Han C."/>
            <person name="Tapia R."/>
            <person name="Land M."/>
            <person name="Hauser L."/>
            <person name="Kyrpides N."/>
            <person name="Mikhailova N."/>
            <person name="Flores G."/>
            <person name="Reysenbach A.-L."/>
            <person name="Woyke T."/>
        </authorList>
    </citation>
    <scope>NUCLEOTIDE SEQUENCE</scope>
    <source>
        <strain evidence="1">T469</strain>
    </source>
</reference>